<sequence>MNNSFCLLLSVRRGTDSDVSAIFRIIQKVRLIKVVKVKIVNVEVIHQGV</sequence>
<reference evidence="1" key="2">
    <citation type="journal article" date="2015" name="Fish Shellfish Immunol.">
        <title>Early steps in the European eel (Anguilla anguilla)-Vibrio vulnificus interaction in the gills: Role of the RtxA13 toxin.</title>
        <authorList>
            <person name="Callol A."/>
            <person name="Pajuelo D."/>
            <person name="Ebbesson L."/>
            <person name="Teles M."/>
            <person name="MacKenzie S."/>
            <person name="Amaro C."/>
        </authorList>
    </citation>
    <scope>NUCLEOTIDE SEQUENCE</scope>
</reference>
<evidence type="ECO:0000313" key="1">
    <source>
        <dbReference type="EMBL" id="JAH40925.1"/>
    </source>
</evidence>
<name>A0A0E9SJT3_ANGAN</name>
<accession>A0A0E9SJT3</accession>
<organism evidence="1">
    <name type="scientific">Anguilla anguilla</name>
    <name type="common">European freshwater eel</name>
    <name type="synonym">Muraena anguilla</name>
    <dbReference type="NCBI Taxonomy" id="7936"/>
    <lineage>
        <taxon>Eukaryota</taxon>
        <taxon>Metazoa</taxon>
        <taxon>Chordata</taxon>
        <taxon>Craniata</taxon>
        <taxon>Vertebrata</taxon>
        <taxon>Euteleostomi</taxon>
        <taxon>Actinopterygii</taxon>
        <taxon>Neopterygii</taxon>
        <taxon>Teleostei</taxon>
        <taxon>Anguilliformes</taxon>
        <taxon>Anguillidae</taxon>
        <taxon>Anguilla</taxon>
    </lineage>
</organism>
<protein>
    <submittedName>
        <fullName evidence="1">Uncharacterized protein</fullName>
    </submittedName>
</protein>
<dbReference type="AlphaFoldDB" id="A0A0E9SJT3"/>
<dbReference type="EMBL" id="GBXM01067652">
    <property type="protein sequence ID" value="JAH40925.1"/>
    <property type="molecule type" value="Transcribed_RNA"/>
</dbReference>
<reference evidence="1" key="1">
    <citation type="submission" date="2014-11" db="EMBL/GenBank/DDBJ databases">
        <authorList>
            <person name="Amaro Gonzalez C."/>
        </authorList>
    </citation>
    <scope>NUCLEOTIDE SEQUENCE</scope>
</reference>
<proteinExistence type="predicted"/>